<evidence type="ECO:0000256" key="1">
    <source>
        <dbReference type="SAM" id="MobiDB-lite"/>
    </source>
</evidence>
<dbReference type="FunFam" id="3.65.10.20:FF:000013">
    <property type="entry name" value="TatD related DNase"/>
    <property type="match status" value="1"/>
</dbReference>
<dbReference type="InterPro" id="IPR023797">
    <property type="entry name" value="RNA3'_phos_cyclase_dom"/>
</dbReference>
<dbReference type="AlphaFoldDB" id="A0A5M3ZBF7"/>
<feature type="compositionally biased region" description="Polar residues" evidence="1">
    <location>
        <begin position="1"/>
        <end position="12"/>
    </location>
</feature>
<dbReference type="EMBL" id="BLJY01000012">
    <property type="protein sequence ID" value="GFF20585.1"/>
    <property type="molecule type" value="Genomic_DNA"/>
</dbReference>
<dbReference type="OrthoDB" id="25029at2759"/>
<gene>
    <name evidence="2" type="ORF">ATEIFO6365_0012034100</name>
</gene>
<dbReference type="Proteomes" id="UP000452235">
    <property type="component" value="Unassembled WGS sequence"/>
</dbReference>
<dbReference type="PANTHER" id="PTHR11096:SF0">
    <property type="entry name" value="RNA 3'-TERMINAL PHOSPHATE CYCLASE"/>
    <property type="match status" value="1"/>
</dbReference>
<keyword evidence="3" id="KW-1185">Reference proteome</keyword>
<evidence type="ECO:0000313" key="2">
    <source>
        <dbReference type="EMBL" id="GFF20585.1"/>
    </source>
</evidence>
<dbReference type="Gene3D" id="3.65.10.20">
    <property type="entry name" value="RNA 3'-terminal phosphate cyclase domain"/>
    <property type="match status" value="2"/>
</dbReference>
<protein>
    <submittedName>
        <fullName evidence="2">RNA 3'-terminal phosphate cyclase</fullName>
    </submittedName>
</protein>
<comment type="caution">
    <text evidence="2">The sequence shown here is derived from an EMBL/GenBank/DDBJ whole genome shotgun (WGS) entry which is preliminary data.</text>
</comment>
<dbReference type="GO" id="GO:0006396">
    <property type="term" value="P:RNA processing"/>
    <property type="evidence" value="ECO:0007669"/>
    <property type="project" value="InterPro"/>
</dbReference>
<reference evidence="2 3" key="1">
    <citation type="submission" date="2020-01" db="EMBL/GenBank/DDBJ databases">
        <title>Aspergillus terreus IFO 6365 whole genome shotgun sequence.</title>
        <authorList>
            <person name="Kanamasa S."/>
            <person name="Takahashi H."/>
        </authorList>
    </citation>
    <scope>NUCLEOTIDE SEQUENCE [LARGE SCALE GENOMIC DNA]</scope>
    <source>
        <strain evidence="2 3">IFO 6365</strain>
    </source>
</reference>
<dbReference type="Pfam" id="PF01137">
    <property type="entry name" value="RTC"/>
    <property type="match status" value="1"/>
</dbReference>
<dbReference type="GO" id="GO:0005634">
    <property type="term" value="C:nucleus"/>
    <property type="evidence" value="ECO:0007669"/>
    <property type="project" value="TreeGrafter"/>
</dbReference>
<dbReference type="SUPFAM" id="SSF55205">
    <property type="entry name" value="EPT/RTPC-like"/>
    <property type="match status" value="1"/>
</dbReference>
<feature type="region of interest" description="Disordered" evidence="1">
    <location>
        <begin position="1"/>
        <end position="21"/>
    </location>
</feature>
<dbReference type="InterPro" id="IPR000228">
    <property type="entry name" value="RNA3'_term_phos_cyc"/>
</dbReference>
<dbReference type="PANTHER" id="PTHR11096">
    <property type="entry name" value="RNA 3' TERMINAL PHOSPHATE CYCLASE"/>
    <property type="match status" value="1"/>
</dbReference>
<dbReference type="GO" id="GO:0003963">
    <property type="term" value="F:RNA-3'-phosphate cyclase activity"/>
    <property type="evidence" value="ECO:0007669"/>
    <property type="project" value="TreeGrafter"/>
</dbReference>
<organism evidence="2 3">
    <name type="scientific">Aspergillus terreus</name>
    <dbReference type="NCBI Taxonomy" id="33178"/>
    <lineage>
        <taxon>Eukaryota</taxon>
        <taxon>Fungi</taxon>
        <taxon>Dikarya</taxon>
        <taxon>Ascomycota</taxon>
        <taxon>Pezizomycotina</taxon>
        <taxon>Eurotiomycetes</taxon>
        <taxon>Eurotiomycetidae</taxon>
        <taxon>Eurotiales</taxon>
        <taxon>Aspergillaceae</taxon>
        <taxon>Aspergillus</taxon>
        <taxon>Aspergillus subgen. Circumdati</taxon>
    </lineage>
</organism>
<proteinExistence type="predicted"/>
<name>A0A5M3ZBF7_ASPTE</name>
<dbReference type="VEuPathDB" id="FungiDB:ATEG_08363"/>
<sequence length="471" mass="51103">MAREPPQSQETVPTRPLELDGRTLEGGGQLVRIAVALAALTGQAIRINHVRGNRPGKKGLKGSHIAAIKFLAELSGATVSGVELGSSTLTFSPPSLQDRSAAVRSDIHIEQATAGSVFLVFQALYPYLLHAGTRSPTTPHPITLTVTGGTNVSFSPSFDYVAQVLVPNLARIGLPSLEVCLERRGWATGPINLGKVTIRMDPLRRREDSDDSPISPLPSIDLGKHRRGSVTQIDITVLAPDDPVLGRTGNKTASRGGRHQHISDQDWEIDRSGEPTATIRNCVEKEVLVGLQKGMKTLPPWVFHAQSSSGDDGVKGDSVPVRIHTTEGTRHFSHLYVLIVAHTSTGFTIGHDALYGGAKGERRRRQTGGQDRHASRETVVAARELAKDCVAGFLRELYDARLQGSSLDGAGHRPCVDEYMRDQVVVFETLGRRVGGNGRICGEDERYWSLHTRTAQWVCEEILQNSKRGTG</sequence>
<dbReference type="InterPro" id="IPR037136">
    <property type="entry name" value="RNA3'_phos_cyclase_dom_sf"/>
</dbReference>
<accession>A0A5M3ZBF7</accession>
<evidence type="ECO:0000313" key="3">
    <source>
        <dbReference type="Proteomes" id="UP000452235"/>
    </source>
</evidence>
<dbReference type="InterPro" id="IPR013792">
    <property type="entry name" value="RNA3'P_cycl/enolpyr_Trfase_a/b"/>
</dbReference>